<dbReference type="OMA" id="GWANEKL"/>
<dbReference type="HOGENOM" id="CLU_101964_0_1_1"/>
<dbReference type="GO" id="GO:0005737">
    <property type="term" value="C:cytoplasm"/>
    <property type="evidence" value="ECO:0000318"/>
    <property type="project" value="GO_Central"/>
</dbReference>
<dbReference type="SUPFAM" id="SSF55961">
    <property type="entry name" value="Bet v1-like"/>
    <property type="match status" value="1"/>
</dbReference>
<dbReference type="PANTHER" id="PTHR33789:SF11">
    <property type="entry name" value="OS05G0202300 PROTEIN"/>
    <property type="match status" value="1"/>
</dbReference>
<dbReference type="Gramene" id="EOY29782">
    <property type="protein sequence ID" value="EOY29782"/>
    <property type="gene ID" value="TCM_037216"/>
</dbReference>
<sequence length="156" mass="17826">MAEETQPKWEGRATAELKGSTAEQIWPFLEDFCNIDKFYPNLDKCYRVEGTPGQPGLVRHCATKIGWANEKLLTIDRTNRCLNYEVLENTAGFKNYVATLKVLPTEGDGEPAGCKIEWSFIADPFEGWRLEDLVSHRDYCLQFMAKKMEDAIKAQI</sequence>
<dbReference type="PANTHER" id="PTHR33789">
    <property type="entry name" value="LACHRYMATORY-FACTOR SYNTHASE"/>
    <property type="match status" value="1"/>
</dbReference>
<dbReference type="FunCoup" id="A0A061GKV0">
    <property type="interactions" value="46"/>
</dbReference>
<dbReference type="GO" id="GO:0005634">
    <property type="term" value="C:nucleus"/>
    <property type="evidence" value="ECO:0000318"/>
    <property type="project" value="GO_Central"/>
</dbReference>
<dbReference type="CDD" id="cd07821">
    <property type="entry name" value="PYR_PYL_RCAR_like"/>
    <property type="match status" value="1"/>
</dbReference>
<evidence type="ECO:0000313" key="1">
    <source>
        <dbReference type="EMBL" id="EOY29782.1"/>
    </source>
</evidence>
<dbReference type="InterPro" id="IPR019587">
    <property type="entry name" value="Polyketide_cyclase/dehydratase"/>
</dbReference>
<dbReference type="Gene3D" id="3.30.530.20">
    <property type="match status" value="1"/>
</dbReference>
<proteinExistence type="predicted"/>
<keyword evidence="2" id="KW-1185">Reference proteome</keyword>
<gene>
    <name evidence="1" type="ORF">TCM_037216</name>
</gene>
<name>A0A061GKV0_THECC</name>
<organism evidence="1 2">
    <name type="scientific">Theobroma cacao</name>
    <name type="common">Cacao</name>
    <name type="synonym">Cocoa</name>
    <dbReference type="NCBI Taxonomy" id="3641"/>
    <lineage>
        <taxon>Eukaryota</taxon>
        <taxon>Viridiplantae</taxon>
        <taxon>Streptophyta</taxon>
        <taxon>Embryophyta</taxon>
        <taxon>Tracheophyta</taxon>
        <taxon>Spermatophyta</taxon>
        <taxon>Magnoliopsida</taxon>
        <taxon>eudicotyledons</taxon>
        <taxon>Gunneridae</taxon>
        <taxon>Pentapetalae</taxon>
        <taxon>rosids</taxon>
        <taxon>malvids</taxon>
        <taxon>Malvales</taxon>
        <taxon>Malvaceae</taxon>
        <taxon>Byttnerioideae</taxon>
        <taxon>Theobroma</taxon>
    </lineage>
</organism>
<protein>
    <submittedName>
        <fullName evidence="1">Polyketide cyclase/dehydrase and lipid transport superfamily protein, putative</fullName>
    </submittedName>
</protein>
<accession>A0A061GKV0</accession>
<dbReference type="AlphaFoldDB" id="A0A061GKV0"/>
<dbReference type="eggNOG" id="ENOG502S1EM">
    <property type="taxonomic scope" value="Eukaryota"/>
</dbReference>
<dbReference type="InParanoid" id="A0A061GKV0"/>
<dbReference type="GO" id="GO:0038023">
    <property type="term" value="F:signaling receptor activity"/>
    <property type="evidence" value="ECO:0000318"/>
    <property type="project" value="GO_Central"/>
</dbReference>
<dbReference type="InterPro" id="IPR053249">
    <property type="entry name" value="LFS"/>
</dbReference>
<dbReference type="Proteomes" id="UP000026915">
    <property type="component" value="Chromosome 9"/>
</dbReference>
<dbReference type="EMBL" id="CM001887">
    <property type="protein sequence ID" value="EOY29782.1"/>
    <property type="molecule type" value="Genomic_DNA"/>
</dbReference>
<dbReference type="GO" id="GO:0004864">
    <property type="term" value="F:protein phosphatase inhibitor activity"/>
    <property type="evidence" value="ECO:0000318"/>
    <property type="project" value="GO_Central"/>
</dbReference>
<dbReference type="GO" id="GO:0010427">
    <property type="term" value="F:abscisic acid binding"/>
    <property type="evidence" value="ECO:0000318"/>
    <property type="project" value="GO_Central"/>
</dbReference>
<dbReference type="Pfam" id="PF10604">
    <property type="entry name" value="Polyketide_cyc2"/>
    <property type="match status" value="1"/>
</dbReference>
<dbReference type="FunFam" id="3.30.530.20:FF:000064">
    <property type="entry name" value="Lachrymatory-factor synthase"/>
    <property type="match status" value="1"/>
</dbReference>
<dbReference type="GO" id="GO:0009738">
    <property type="term" value="P:abscisic acid-activated signaling pathway"/>
    <property type="evidence" value="ECO:0000318"/>
    <property type="project" value="GO_Central"/>
</dbReference>
<reference evidence="1 2" key="1">
    <citation type="journal article" date="2013" name="Genome Biol.">
        <title>The genome sequence of the most widely cultivated cacao type and its use to identify candidate genes regulating pod color.</title>
        <authorList>
            <person name="Motamayor J.C."/>
            <person name="Mockaitis K."/>
            <person name="Schmutz J."/>
            <person name="Haiminen N."/>
            <person name="Iii D.L."/>
            <person name="Cornejo O."/>
            <person name="Findley S.D."/>
            <person name="Zheng P."/>
            <person name="Utro F."/>
            <person name="Royaert S."/>
            <person name="Saski C."/>
            <person name="Jenkins J."/>
            <person name="Podicheti R."/>
            <person name="Zhao M."/>
            <person name="Scheffler B.E."/>
            <person name="Stack J.C."/>
            <person name="Feltus F.A."/>
            <person name="Mustiga G.M."/>
            <person name="Amores F."/>
            <person name="Phillips W."/>
            <person name="Marelli J.P."/>
            <person name="May G.D."/>
            <person name="Shapiro H."/>
            <person name="Ma J."/>
            <person name="Bustamante C.D."/>
            <person name="Schnell R.J."/>
            <person name="Main D."/>
            <person name="Gilbert D."/>
            <person name="Parida L."/>
            <person name="Kuhn D.N."/>
        </authorList>
    </citation>
    <scope>NUCLEOTIDE SEQUENCE [LARGE SCALE GENOMIC DNA]</scope>
    <source>
        <strain evidence="2">cv. Matina 1-6</strain>
    </source>
</reference>
<evidence type="ECO:0000313" key="2">
    <source>
        <dbReference type="Proteomes" id="UP000026915"/>
    </source>
</evidence>
<dbReference type="InterPro" id="IPR023393">
    <property type="entry name" value="START-like_dom_sf"/>
</dbReference>